<dbReference type="SUPFAM" id="SSF81653">
    <property type="entry name" value="Calcium ATPase, transduction domain A"/>
    <property type="match status" value="1"/>
</dbReference>
<dbReference type="Gene3D" id="1.20.1110.10">
    <property type="entry name" value="Calcium-transporting ATPase, transmembrane domain"/>
    <property type="match status" value="1"/>
</dbReference>
<evidence type="ECO:0000256" key="5">
    <source>
        <dbReference type="ARBA" id="ARBA00022741"/>
    </source>
</evidence>
<dbReference type="PRINTS" id="PR00120">
    <property type="entry name" value="HATPASE"/>
</dbReference>
<dbReference type="PANTHER" id="PTHR43294:SF20">
    <property type="entry name" value="P-TYPE ATPASE"/>
    <property type="match status" value="1"/>
</dbReference>
<evidence type="ECO:0000256" key="4">
    <source>
        <dbReference type="ARBA" id="ARBA00022692"/>
    </source>
</evidence>
<dbReference type="SFLD" id="SFLDF00027">
    <property type="entry name" value="p-type_atpase"/>
    <property type="match status" value="1"/>
</dbReference>
<dbReference type="FunFam" id="1.20.1110.10:FF:000065">
    <property type="entry name" value="Sarcoplasmic/endoplasmic reticulum calcium ATPase 1"/>
    <property type="match status" value="1"/>
</dbReference>
<organism evidence="14 15">
    <name type="scientific">Candidatus Manganitrophus noduliformans</name>
    <dbReference type="NCBI Taxonomy" id="2606439"/>
    <lineage>
        <taxon>Bacteria</taxon>
        <taxon>Pseudomonadati</taxon>
        <taxon>Nitrospirota</taxon>
        <taxon>Nitrospiria</taxon>
        <taxon>Candidatus Troglogloeales</taxon>
        <taxon>Candidatus Manganitrophaceae</taxon>
        <taxon>Candidatus Manganitrophus</taxon>
    </lineage>
</organism>
<dbReference type="InterPro" id="IPR023299">
    <property type="entry name" value="ATPase_P-typ_cyto_dom_N"/>
</dbReference>
<dbReference type="GO" id="GO:1990573">
    <property type="term" value="P:potassium ion import across plasma membrane"/>
    <property type="evidence" value="ECO:0007669"/>
    <property type="project" value="TreeGrafter"/>
</dbReference>
<feature type="transmembrane region" description="Helical" evidence="12">
    <location>
        <begin position="82"/>
        <end position="98"/>
    </location>
</feature>
<feature type="transmembrane region" description="Helical" evidence="12">
    <location>
        <begin position="58"/>
        <end position="76"/>
    </location>
</feature>
<protein>
    <submittedName>
        <fullName evidence="14">Cation-translocating P-type ATPase</fullName>
    </submittedName>
</protein>
<dbReference type="NCBIfam" id="TIGR01494">
    <property type="entry name" value="ATPase_P-type"/>
    <property type="match status" value="2"/>
</dbReference>
<dbReference type="GO" id="GO:0012505">
    <property type="term" value="C:endomembrane system"/>
    <property type="evidence" value="ECO:0007669"/>
    <property type="project" value="UniProtKB-SubCell"/>
</dbReference>
<comment type="caution">
    <text evidence="14">The sequence shown here is derived from an EMBL/GenBank/DDBJ whole genome shotgun (WGS) entry which is preliminary data.</text>
</comment>
<dbReference type="Gene3D" id="3.40.50.1000">
    <property type="entry name" value="HAD superfamily/HAD-like"/>
    <property type="match status" value="1"/>
</dbReference>
<dbReference type="PANTHER" id="PTHR43294">
    <property type="entry name" value="SODIUM/POTASSIUM-TRANSPORTING ATPASE SUBUNIT ALPHA"/>
    <property type="match status" value="1"/>
</dbReference>
<keyword evidence="6" id="KW-0067">ATP-binding</keyword>
<dbReference type="RefSeq" id="WP_168058285.1">
    <property type="nucleotide sequence ID" value="NZ_VTOW01000001.1"/>
</dbReference>
<sequence>MNEKPWHQLTAAQTLTALESAPEGLSHAEAARRLSDYGQNILKETEGKSPWSILLRQFTDVMIVILLAAAAISWWIGELTDTAMILVIVILNAALGFSQEYRAERALSALKKLEQPQVVVRREGAYLQIPSRNLVPGDIVAVEAGQKVPADGRLIETAQLKVDESQFTGESLPAGKTSPPIDREEVPLGDQTNRIFMGTTVMTGHGSAVVTETGMRTELGKIASLLQTVEDRKTPLQRRLATLGKRLAAAALIVTAVIFVAGLLRGETIETMLLTAISLAVAAIPEGLPAMVTIVLALGAQRMVRRNALIRKLPAVETLGSVTTICTDKTGTLTQNVMSVEAIYVDGRRLRVTGHGYRPEGAFYRNEDRLDPATDPPLRRLLRAAVLCSNAHLDLRDDKWTVLGDPTEGALLTAAAKADLRKEPLEREYTRIGEIPFDSTRKMMTTIHQDREGKIRAFTKGGLEELLRRSSLIVQGEEEVPLTDHHREEIARMHRELAGAGLRLLACGMRRLENRPDTDDPALGRVEEELTFLGLFGMIDPLRPEAAEAVHRCRAAGIRPVLITGDHRITAEAIAAQIGMKEAGEQVLTGEELARLSPEALEPMVGKISIYARVAPEHKVKIVEALKRRGEIVAMTGDGVNDAPALRAADIGVAMGRSGTDVAREASEMVLLDDNFATIVSAVEEGRIIYDNIRKFTRYILSTNSGEILIMLFAILFALPLPLLPIQILWTNLVTDGLPALALGLEPPERDVMRRAPRPPEESLFAGGLGLHIVWVGLLMGLGTVALFAWAVQTRDHAHARTIAFLTLMLFQMFHVLAIRSERDPLWRIGFFSNPHLLGAAVLTLSLQLAITYLPPLQELFKTTALTGGELLACVGVASTVYFAVEGEKWLRAHTRGGNK</sequence>
<dbReference type="Gene3D" id="3.40.1110.10">
    <property type="entry name" value="Calcium-transporting ATPase, cytoplasmic domain N"/>
    <property type="match status" value="1"/>
</dbReference>
<evidence type="ECO:0000256" key="7">
    <source>
        <dbReference type="ARBA" id="ARBA00022842"/>
    </source>
</evidence>
<comment type="similarity">
    <text evidence="2">Belongs to the cation transport ATPase (P-type) (TC 3.A.3) family. Type IIA subfamily.</text>
</comment>
<dbReference type="SMART" id="SM00831">
    <property type="entry name" value="Cation_ATPase_N"/>
    <property type="match status" value="1"/>
</dbReference>
<dbReference type="SFLD" id="SFLDS00003">
    <property type="entry name" value="Haloacid_Dehalogenase"/>
    <property type="match status" value="1"/>
</dbReference>
<dbReference type="SUPFAM" id="SSF81660">
    <property type="entry name" value="Metal cation-transporting ATPase, ATP-binding domain N"/>
    <property type="match status" value="1"/>
</dbReference>
<dbReference type="InterPro" id="IPR023214">
    <property type="entry name" value="HAD_sf"/>
</dbReference>
<dbReference type="GO" id="GO:0005886">
    <property type="term" value="C:plasma membrane"/>
    <property type="evidence" value="ECO:0007669"/>
    <property type="project" value="TreeGrafter"/>
</dbReference>
<keyword evidence="4 12" id="KW-0812">Transmembrane</keyword>
<evidence type="ECO:0000313" key="14">
    <source>
        <dbReference type="EMBL" id="NKE70015.1"/>
    </source>
</evidence>
<evidence type="ECO:0000256" key="9">
    <source>
        <dbReference type="ARBA" id="ARBA00022989"/>
    </source>
</evidence>
<feature type="domain" description="Cation-transporting P-type ATPase N-terminal" evidence="13">
    <location>
        <begin position="5"/>
        <end position="78"/>
    </location>
</feature>
<dbReference type="GO" id="GO:0005524">
    <property type="term" value="F:ATP binding"/>
    <property type="evidence" value="ECO:0007669"/>
    <property type="project" value="UniProtKB-KW"/>
</dbReference>
<evidence type="ECO:0000256" key="1">
    <source>
        <dbReference type="ARBA" id="ARBA00004127"/>
    </source>
</evidence>
<dbReference type="Proteomes" id="UP000534783">
    <property type="component" value="Unassembled WGS sequence"/>
</dbReference>
<dbReference type="GO" id="GO:0005391">
    <property type="term" value="F:P-type sodium:potassium-exchanging transporter activity"/>
    <property type="evidence" value="ECO:0007669"/>
    <property type="project" value="TreeGrafter"/>
</dbReference>
<gene>
    <name evidence="14" type="ORF">MNODULE_04560</name>
</gene>
<dbReference type="SFLD" id="SFLDG00002">
    <property type="entry name" value="C1.7:_P-type_atpase_like"/>
    <property type="match status" value="1"/>
</dbReference>
<dbReference type="Pfam" id="PF00689">
    <property type="entry name" value="Cation_ATPase_C"/>
    <property type="match status" value="1"/>
</dbReference>
<dbReference type="GO" id="GO:0036376">
    <property type="term" value="P:sodium ion export across plasma membrane"/>
    <property type="evidence" value="ECO:0007669"/>
    <property type="project" value="TreeGrafter"/>
</dbReference>
<dbReference type="InterPro" id="IPR008250">
    <property type="entry name" value="ATPase_P-typ_transduc_dom_A_sf"/>
</dbReference>
<comment type="catalytic activity">
    <reaction evidence="11">
        <text>Ca(2+)(in) + ATP + H2O = Ca(2+)(out) + ADP + phosphate + H(+)</text>
        <dbReference type="Rhea" id="RHEA:18105"/>
        <dbReference type="ChEBI" id="CHEBI:15377"/>
        <dbReference type="ChEBI" id="CHEBI:15378"/>
        <dbReference type="ChEBI" id="CHEBI:29108"/>
        <dbReference type="ChEBI" id="CHEBI:30616"/>
        <dbReference type="ChEBI" id="CHEBI:43474"/>
        <dbReference type="ChEBI" id="CHEBI:456216"/>
        <dbReference type="EC" id="7.2.2.10"/>
    </reaction>
</comment>
<dbReference type="PROSITE" id="PS00154">
    <property type="entry name" value="ATPASE_E1_E2"/>
    <property type="match status" value="1"/>
</dbReference>
<evidence type="ECO:0000313" key="15">
    <source>
        <dbReference type="Proteomes" id="UP000534783"/>
    </source>
</evidence>
<dbReference type="InterPro" id="IPR001757">
    <property type="entry name" value="P_typ_ATPase"/>
</dbReference>
<keyword evidence="9 12" id="KW-1133">Transmembrane helix</keyword>
<dbReference type="InterPro" id="IPR018303">
    <property type="entry name" value="ATPase_P-typ_P_site"/>
</dbReference>
<dbReference type="InterPro" id="IPR059000">
    <property type="entry name" value="ATPase_P-type_domA"/>
</dbReference>
<feature type="transmembrane region" description="Helical" evidence="12">
    <location>
        <begin position="247"/>
        <end position="266"/>
    </location>
</feature>
<dbReference type="SUPFAM" id="SSF56784">
    <property type="entry name" value="HAD-like"/>
    <property type="match status" value="1"/>
</dbReference>
<keyword evidence="15" id="KW-1185">Reference proteome</keyword>
<dbReference type="InterPro" id="IPR036412">
    <property type="entry name" value="HAD-like_sf"/>
</dbReference>
<evidence type="ECO:0000256" key="10">
    <source>
        <dbReference type="ARBA" id="ARBA00023136"/>
    </source>
</evidence>
<feature type="transmembrane region" description="Helical" evidence="12">
    <location>
        <begin position="866"/>
        <end position="885"/>
    </location>
</feature>
<evidence type="ECO:0000256" key="2">
    <source>
        <dbReference type="ARBA" id="ARBA00005675"/>
    </source>
</evidence>
<dbReference type="AlphaFoldDB" id="A0A7X6IA47"/>
<keyword evidence="3" id="KW-0597">Phosphoprotein</keyword>
<dbReference type="GO" id="GO:0030007">
    <property type="term" value="P:intracellular potassium ion homeostasis"/>
    <property type="evidence" value="ECO:0007669"/>
    <property type="project" value="TreeGrafter"/>
</dbReference>
<keyword evidence="7" id="KW-0460">Magnesium</keyword>
<keyword evidence="5" id="KW-0547">Nucleotide-binding</keyword>
<dbReference type="Pfam" id="PF00122">
    <property type="entry name" value="E1-E2_ATPase"/>
    <property type="match status" value="1"/>
</dbReference>
<evidence type="ECO:0000256" key="12">
    <source>
        <dbReference type="SAM" id="Phobius"/>
    </source>
</evidence>
<dbReference type="SUPFAM" id="SSF81665">
    <property type="entry name" value="Calcium ATPase, transmembrane domain M"/>
    <property type="match status" value="1"/>
</dbReference>
<dbReference type="InterPro" id="IPR004014">
    <property type="entry name" value="ATPase_P-typ_cation-transptr_N"/>
</dbReference>
<dbReference type="PRINTS" id="PR00119">
    <property type="entry name" value="CATATPASE"/>
</dbReference>
<dbReference type="FunFam" id="2.70.150.10:FF:000160">
    <property type="entry name" value="Sarcoplasmic/endoplasmic reticulum calcium ATPase 1"/>
    <property type="match status" value="1"/>
</dbReference>
<dbReference type="FunFam" id="3.40.50.1000:FF:000028">
    <property type="entry name" value="Calcium-transporting P-type ATPase, putative"/>
    <property type="match status" value="1"/>
</dbReference>
<keyword evidence="10 12" id="KW-0472">Membrane</keyword>
<dbReference type="Pfam" id="PF13246">
    <property type="entry name" value="Cation_ATPase"/>
    <property type="match status" value="1"/>
</dbReference>
<feature type="transmembrane region" description="Helical" evidence="12">
    <location>
        <begin position="831"/>
        <end position="854"/>
    </location>
</feature>
<evidence type="ECO:0000259" key="13">
    <source>
        <dbReference type="SMART" id="SM00831"/>
    </source>
</evidence>
<evidence type="ECO:0000256" key="3">
    <source>
        <dbReference type="ARBA" id="ARBA00022553"/>
    </source>
</evidence>
<evidence type="ECO:0000256" key="8">
    <source>
        <dbReference type="ARBA" id="ARBA00022967"/>
    </source>
</evidence>
<dbReference type="GO" id="GO:0006883">
    <property type="term" value="P:intracellular sodium ion homeostasis"/>
    <property type="evidence" value="ECO:0007669"/>
    <property type="project" value="TreeGrafter"/>
</dbReference>
<dbReference type="InterPro" id="IPR023298">
    <property type="entry name" value="ATPase_P-typ_TM_dom_sf"/>
</dbReference>
<dbReference type="GO" id="GO:0005388">
    <property type="term" value="F:P-type calcium transporter activity"/>
    <property type="evidence" value="ECO:0007669"/>
    <property type="project" value="UniProtKB-EC"/>
</dbReference>
<name>A0A7X6IA47_9BACT</name>
<dbReference type="InterPro" id="IPR006068">
    <property type="entry name" value="ATPase_P-typ_cation-transptr_C"/>
</dbReference>
<dbReference type="InterPro" id="IPR044492">
    <property type="entry name" value="P_typ_ATPase_HD_dom"/>
</dbReference>
<dbReference type="InterPro" id="IPR050510">
    <property type="entry name" value="Cation_transp_ATPase_P-type"/>
</dbReference>
<comment type="subcellular location">
    <subcellularLocation>
        <location evidence="1">Endomembrane system</location>
        <topology evidence="1">Multi-pass membrane protein</topology>
    </subcellularLocation>
</comment>
<feature type="transmembrane region" description="Helical" evidence="12">
    <location>
        <begin position="272"/>
        <end position="298"/>
    </location>
</feature>
<dbReference type="GO" id="GO:1902600">
    <property type="term" value="P:proton transmembrane transport"/>
    <property type="evidence" value="ECO:0007669"/>
    <property type="project" value="TreeGrafter"/>
</dbReference>
<dbReference type="GO" id="GO:0016887">
    <property type="term" value="F:ATP hydrolysis activity"/>
    <property type="evidence" value="ECO:0007669"/>
    <property type="project" value="InterPro"/>
</dbReference>
<accession>A0A7X6IA47</accession>
<proteinExistence type="inferred from homology"/>
<keyword evidence="8" id="KW-1278">Translocase</keyword>
<reference evidence="14 15" key="1">
    <citation type="journal article" date="2020" name="Nature">
        <title>Bacterial chemolithoautotrophy via manganese oxidation.</title>
        <authorList>
            <person name="Yu H."/>
            <person name="Leadbetter J.R."/>
        </authorList>
    </citation>
    <scope>NUCLEOTIDE SEQUENCE [LARGE SCALE GENOMIC DNA]</scope>
    <source>
        <strain evidence="14 15">Mn-1</strain>
    </source>
</reference>
<dbReference type="EMBL" id="VTOW01000001">
    <property type="protein sequence ID" value="NKE70015.1"/>
    <property type="molecule type" value="Genomic_DNA"/>
</dbReference>
<evidence type="ECO:0000256" key="11">
    <source>
        <dbReference type="ARBA" id="ARBA00048694"/>
    </source>
</evidence>
<dbReference type="Gene3D" id="2.70.150.10">
    <property type="entry name" value="Calcium-transporting ATPase, cytoplasmic transduction domain A"/>
    <property type="match status" value="1"/>
</dbReference>
<dbReference type="Pfam" id="PF00690">
    <property type="entry name" value="Cation_ATPase_N"/>
    <property type="match status" value="1"/>
</dbReference>
<feature type="transmembrane region" description="Helical" evidence="12">
    <location>
        <begin position="764"/>
        <end position="792"/>
    </location>
</feature>
<evidence type="ECO:0000256" key="6">
    <source>
        <dbReference type="ARBA" id="ARBA00022840"/>
    </source>
</evidence>